<dbReference type="EC" id="2.4.1.135" evidence="3 11"/>
<comment type="subcellular location">
    <subcellularLocation>
        <location evidence="11">Golgi apparatus membrane</location>
        <topology evidence="11">Single-pass type II membrane protein</topology>
    </subcellularLocation>
    <subcellularLocation>
        <location evidence="1">Membrane</location>
        <topology evidence="1">Single-pass type II membrane protein</topology>
    </subcellularLocation>
</comment>
<keyword evidence="11" id="KW-0464">Manganese</keyword>
<keyword evidence="4 11" id="KW-0808">Transferase</keyword>
<dbReference type="GO" id="GO:0015018">
    <property type="term" value="F:galactosylgalactosylxylosylprotein 3-beta-glucuronosyltransferase activity"/>
    <property type="evidence" value="ECO:0007669"/>
    <property type="project" value="UniProtKB-UniRule"/>
</dbReference>
<dbReference type="STRING" id="48709.A0A1D2MFP9"/>
<dbReference type="UniPathway" id="UPA00378"/>
<dbReference type="PANTHER" id="PTHR10896">
    <property type="entry name" value="GALACTOSYLGALACTOSYLXYLOSYLPROTEIN 3-BETA-GLUCURONOSYLTRANSFERASE BETA-1,3-GLUCURONYLTRANSFERASE"/>
    <property type="match status" value="1"/>
</dbReference>
<keyword evidence="13" id="KW-1185">Reference proteome</keyword>
<comment type="cofactor">
    <cofactor evidence="11">
        <name>Mn(2+)</name>
        <dbReference type="ChEBI" id="CHEBI:29035"/>
    </cofactor>
</comment>
<evidence type="ECO:0000256" key="2">
    <source>
        <dbReference type="ARBA" id="ARBA00007706"/>
    </source>
</evidence>
<dbReference type="GO" id="GO:0050650">
    <property type="term" value="P:chondroitin sulfate proteoglycan biosynthetic process"/>
    <property type="evidence" value="ECO:0007669"/>
    <property type="project" value="TreeGrafter"/>
</dbReference>
<organism evidence="12 13">
    <name type="scientific">Orchesella cincta</name>
    <name type="common">Springtail</name>
    <name type="synonym">Podura cincta</name>
    <dbReference type="NCBI Taxonomy" id="48709"/>
    <lineage>
        <taxon>Eukaryota</taxon>
        <taxon>Metazoa</taxon>
        <taxon>Ecdysozoa</taxon>
        <taxon>Arthropoda</taxon>
        <taxon>Hexapoda</taxon>
        <taxon>Collembola</taxon>
        <taxon>Entomobryomorpha</taxon>
        <taxon>Entomobryoidea</taxon>
        <taxon>Orchesellidae</taxon>
        <taxon>Orchesellinae</taxon>
        <taxon>Orchesella</taxon>
    </lineage>
</organism>
<evidence type="ECO:0000256" key="4">
    <source>
        <dbReference type="ARBA" id="ARBA00022679"/>
    </source>
</evidence>
<evidence type="ECO:0000256" key="1">
    <source>
        <dbReference type="ARBA" id="ARBA00004606"/>
    </source>
</evidence>
<dbReference type="InterPro" id="IPR029044">
    <property type="entry name" value="Nucleotide-diphossugar_trans"/>
</dbReference>
<dbReference type="Pfam" id="PF03360">
    <property type="entry name" value="Glyco_transf_43"/>
    <property type="match status" value="1"/>
</dbReference>
<evidence type="ECO:0000256" key="3">
    <source>
        <dbReference type="ARBA" id="ARBA00012641"/>
    </source>
</evidence>
<sequence length="415" mass="48063">MVSSVVWEVVIVLIFMCGLFFLFFHQIIPFQLLLPSRARTRRQVDQNKKFILVCAGIFVALLYRFWFYHEDPDNRFNSAWHLLPNGSLIMNKQNYSRLLGQTSNKKPVIFITTTDYSIIQQALLTRLAQALFPVRDMIRWIVVSLPLDTGAQSYQIMDSKTETTFASSVQKNDNFVQVHLENLDKILARFGVPYVLLSSHKMVRVTWGGFFWHSSSSRDIRGYQTGLLWVLKNLPNGVILFGDEHFTYHSALFKELQDTKIAACWPVGFGPNDAAMTIPLMSKDTKTENLLLVGYDDGRAIWSGGVKFETGAFAVDLEYFRNKVPFTEYWKLAYNRIYNNNDFNIPLEDVQVMGKHDIRMAYQNAWCEMAKVAAWKSKHMGNEYRKVTEEYIWSKVLYPSHMKIEFIGAKSRTSN</sequence>
<keyword evidence="8 11" id="KW-0472">Membrane</keyword>
<keyword evidence="6 11" id="KW-0735">Signal-anchor</keyword>
<dbReference type="PANTHER" id="PTHR10896:SF65">
    <property type="entry name" value="GALACTOSYLGALACTOSYLXYLOSYLPROTEIN 3-BETA-GLUCURONOSYLTRANSFERASE 3"/>
    <property type="match status" value="1"/>
</dbReference>
<gene>
    <name evidence="12" type="ORF">Ocin01_14864</name>
</gene>
<proteinExistence type="inferred from homology"/>
<evidence type="ECO:0000256" key="8">
    <source>
        <dbReference type="ARBA" id="ARBA00023136"/>
    </source>
</evidence>
<comment type="caution">
    <text evidence="11">Lacks conserved residue(s) required for the propagation of feature annotation.</text>
</comment>
<evidence type="ECO:0000256" key="10">
    <source>
        <dbReference type="ARBA" id="ARBA00047979"/>
    </source>
</evidence>
<evidence type="ECO:0000256" key="7">
    <source>
        <dbReference type="ARBA" id="ARBA00022989"/>
    </source>
</evidence>
<dbReference type="Gene3D" id="3.90.550.10">
    <property type="entry name" value="Spore Coat Polysaccharide Biosynthesis Protein SpsA, Chain A"/>
    <property type="match status" value="1"/>
</dbReference>
<evidence type="ECO:0000256" key="11">
    <source>
        <dbReference type="RuleBase" id="RU363127"/>
    </source>
</evidence>
<feature type="transmembrane region" description="Helical" evidence="11">
    <location>
        <begin position="6"/>
        <end position="28"/>
    </location>
</feature>
<dbReference type="GO" id="GO:0000139">
    <property type="term" value="C:Golgi membrane"/>
    <property type="evidence" value="ECO:0007669"/>
    <property type="project" value="UniProtKB-SubCell"/>
</dbReference>
<reference evidence="12 13" key="1">
    <citation type="journal article" date="2016" name="Genome Biol. Evol.">
        <title>Gene Family Evolution Reflects Adaptation to Soil Environmental Stressors in the Genome of the Collembolan Orchesella cincta.</title>
        <authorList>
            <person name="Faddeeva-Vakhrusheva A."/>
            <person name="Derks M.F."/>
            <person name="Anvar S.Y."/>
            <person name="Agamennone V."/>
            <person name="Suring W."/>
            <person name="Smit S."/>
            <person name="van Straalen N.M."/>
            <person name="Roelofs D."/>
        </authorList>
    </citation>
    <scope>NUCLEOTIDE SEQUENCE [LARGE SCALE GENOMIC DNA]</scope>
    <source>
        <tissue evidence="12">Mixed pool</tissue>
    </source>
</reference>
<dbReference type="AlphaFoldDB" id="A0A1D2MFP9"/>
<evidence type="ECO:0000256" key="5">
    <source>
        <dbReference type="ARBA" id="ARBA00022692"/>
    </source>
</evidence>
<comment type="catalytic activity">
    <reaction evidence="10 11">
        <text>3-O-(beta-D-galactosyl-(1-&gt;3)-beta-D-galactosyl-(1-&gt;4)-beta-D-xylosyl)-L-seryl-[protein] + UDP-alpha-D-glucuronate = 3-O-(beta-D-GlcA-(1-&gt;3)-beta-D-Gal-(1-&gt;3)-beta-D-Gal-(1-&gt;4)-beta-D-Xyl)-L-seryl-[protein] + UDP + H(+)</text>
        <dbReference type="Rhea" id="RHEA:24168"/>
        <dbReference type="Rhea" id="RHEA-COMP:12571"/>
        <dbReference type="Rhea" id="RHEA-COMP:12573"/>
        <dbReference type="ChEBI" id="CHEBI:15378"/>
        <dbReference type="ChEBI" id="CHEBI:58052"/>
        <dbReference type="ChEBI" id="CHEBI:58223"/>
        <dbReference type="ChEBI" id="CHEBI:132090"/>
        <dbReference type="ChEBI" id="CHEBI:132093"/>
        <dbReference type="EC" id="2.4.1.135"/>
    </reaction>
</comment>
<evidence type="ECO:0000313" key="13">
    <source>
        <dbReference type="Proteomes" id="UP000094527"/>
    </source>
</evidence>
<keyword evidence="7 11" id="KW-1133">Transmembrane helix</keyword>
<keyword evidence="11" id="KW-0479">Metal-binding</keyword>
<comment type="caution">
    <text evidence="12">The sequence shown here is derived from an EMBL/GenBank/DDBJ whole genome shotgun (WGS) entry which is preliminary data.</text>
</comment>
<comment type="similarity">
    <text evidence="2 11">Belongs to the glycosyltransferase 43 family.</text>
</comment>
<evidence type="ECO:0000256" key="6">
    <source>
        <dbReference type="ARBA" id="ARBA00022968"/>
    </source>
</evidence>
<name>A0A1D2MFP9_ORCCI</name>
<dbReference type="SUPFAM" id="SSF53448">
    <property type="entry name" value="Nucleotide-diphospho-sugar transferases"/>
    <property type="match status" value="2"/>
</dbReference>
<comment type="pathway">
    <text evidence="11">Protein modification; protein glycosylation.</text>
</comment>
<dbReference type="GO" id="GO:0046872">
    <property type="term" value="F:metal ion binding"/>
    <property type="evidence" value="ECO:0007669"/>
    <property type="project" value="UniProtKB-KW"/>
</dbReference>
<keyword evidence="9" id="KW-0325">Glycoprotein</keyword>
<evidence type="ECO:0000313" key="12">
    <source>
        <dbReference type="EMBL" id="ODM91817.1"/>
    </source>
</evidence>
<dbReference type="GO" id="GO:0005975">
    <property type="term" value="P:carbohydrate metabolic process"/>
    <property type="evidence" value="ECO:0007669"/>
    <property type="project" value="TreeGrafter"/>
</dbReference>
<dbReference type="Proteomes" id="UP000094527">
    <property type="component" value="Unassembled WGS sequence"/>
</dbReference>
<evidence type="ECO:0000256" key="9">
    <source>
        <dbReference type="ARBA" id="ARBA00023180"/>
    </source>
</evidence>
<dbReference type="EMBL" id="LJIJ01001412">
    <property type="protein sequence ID" value="ODM91817.1"/>
    <property type="molecule type" value="Genomic_DNA"/>
</dbReference>
<keyword evidence="11" id="KW-0333">Golgi apparatus</keyword>
<accession>A0A1D2MFP9</accession>
<dbReference type="InterPro" id="IPR005027">
    <property type="entry name" value="Glyco_trans_43"/>
</dbReference>
<feature type="transmembrane region" description="Helical" evidence="11">
    <location>
        <begin position="49"/>
        <end position="68"/>
    </location>
</feature>
<keyword evidence="5 11" id="KW-0812">Transmembrane</keyword>
<protein>
    <recommendedName>
        <fullName evidence="3 11">Galactosylgalactosylxylosylprotein 3-beta-glucuronosyltransferase</fullName>
        <ecNumber evidence="3 11">2.4.1.135</ecNumber>
    </recommendedName>
</protein>